<sequence>MKALKIIGGIILLLILAMFLIGLISPRAEYENSITINAPVEEVWQVFTDSEKIDQWLYGVTGIEKLEGEPLTSGSRFKLFFDVDGEQFEITEEVTDVEPNKRYAFSMQSEPLNSKVDISFTVIDSAKTQLTALTTAEGNGVLWKPIIRFSGSMMKQQSQISYENLKLLVESE</sequence>
<name>A0A6M1T2K4_9BACT</name>
<evidence type="ECO:0000313" key="5">
    <source>
        <dbReference type="Proteomes" id="UP000473278"/>
    </source>
</evidence>
<reference evidence="4 5" key="1">
    <citation type="submission" date="2020-02" db="EMBL/GenBank/DDBJ databases">
        <title>Balneolaceae bacterium YR4-1, complete genome.</title>
        <authorList>
            <person name="Li Y."/>
            <person name="Wu S."/>
        </authorList>
    </citation>
    <scope>NUCLEOTIDE SEQUENCE [LARGE SCALE GENOMIC DNA]</scope>
    <source>
        <strain evidence="4 5">YR4-1</strain>
    </source>
</reference>
<keyword evidence="2" id="KW-0812">Transmembrane</keyword>
<feature type="transmembrane region" description="Helical" evidence="2">
    <location>
        <begin position="6"/>
        <end position="24"/>
    </location>
</feature>
<dbReference type="InterPro" id="IPR023393">
    <property type="entry name" value="START-like_dom_sf"/>
</dbReference>
<dbReference type="Gene3D" id="3.30.530.20">
    <property type="match status" value="1"/>
</dbReference>
<proteinExistence type="inferred from homology"/>
<keyword evidence="5" id="KW-1185">Reference proteome</keyword>
<protein>
    <submittedName>
        <fullName evidence="4">SRPBCC family protein</fullName>
    </submittedName>
</protein>
<evidence type="ECO:0000256" key="1">
    <source>
        <dbReference type="ARBA" id="ARBA00006817"/>
    </source>
</evidence>
<dbReference type="AlphaFoldDB" id="A0A6M1T2K4"/>
<feature type="domain" description="Activator of Hsp90 ATPase homologue 1/2-like C-terminal" evidence="3">
    <location>
        <begin position="37"/>
        <end position="168"/>
    </location>
</feature>
<keyword evidence="2" id="KW-0472">Membrane</keyword>
<dbReference type="CDD" id="cd07812">
    <property type="entry name" value="SRPBCC"/>
    <property type="match status" value="1"/>
</dbReference>
<dbReference type="SUPFAM" id="SSF55961">
    <property type="entry name" value="Bet v1-like"/>
    <property type="match status" value="1"/>
</dbReference>
<comment type="caution">
    <text evidence="4">The sequence shown here is derived from an EMBL/GenBank/DDBJ whole genome shotgun (WGS) entry which is preliminary data.</text>
</comment>
<dbReference type="EMBL" id="JAALLT010000004">
    <property type="protein sequence ID" value="NGP77744.1"/>
    <property type="molecule type" value="Genomic_DNA"/>
</dbReference>
<dbReference type="Proteomes" id="UP000473278">
    <property type="component" value="Unassembled WGS sequence"/>
</dbReference>
<dbReference type="InterPro" id="IPR013538">
    <property type="entry name" value="ASHA1/2-like_C"/>
</dbReference>
<accession>A0A6M1T2K4</accession>
<gene>
    <name evidence="4" type="ORF">G3570_13940</name>
</gene>
<evidence type="ECO:0000259" key="3">
    <source>
        <dbReference type="Pfam" id="PF08327"/>
    </source>
</evidence>
<organism evidence="4 5">
    <name type="scientific">Halalkalibaculum roseum</name>
    <dbReference type="NCBI Taxonomy" id="2709311"/>
    <lineage>
        <taxon>Bacteria</taxon>
        <taxon>Pseudomonadati</taxon>
        <taxon>Balneolota</taxon>
        <taxon>Balneolia</taxon>
        <taxon>Balneolales</taxon>
        <taxon>Balneolaceae</taxon>
        <taxon>Halalkalibaculum</taxon>
    </lineage>
</organism>
<comment type="similarity">
    <text evidence="1">Belongs to the AHA1 family.</text>
</comment>
<dbReference type="Pfam" id="PF08327">
    <property type="entry name" value="AHSA1"/>
    <property type="match status" value="1"/>
</dbReference>
<evidence type="ECO:0000313" key="4">
    <source>
        <dbReference type="EMBL" id="NGP77744.1"/>
    </source>
</evidence>
<keyword evidence="2" id="KW-1133">Transmembrane helix</keyword>
<dbReference type="RefSeq" id="WP_165143400.1">
    <property type="nucleotide sequence ID" value="NZ_JAALLT010000004.1"/>
</dbReference>
<evidence type="ECO:0000256" key="2">
    <source>
        <dbReference type="SAM" id="Phobius"/>
    </source>
</evidence>